<feature type="disulfide bond" evidence="3">
    <location>
        <begin position="81"/>
        <end position="104"/>
    </location>
</feature>
<keyword evidence="2 3" id="KW-1015">Disulfide bond</keyword>
<dbReference type="AlphaFoldDB" id="A0A7R8XH55"/>
<protein>
    <recommendedName>
        <fullName evidence="4">Kringle domain-containing protein</fullName>
    </recommendedName>
</protein>
<dbReference type="InterPro" id="IPR013806">
    <property type="entry name" value="Kringle-like"/>
</dbReference>
<dbReference type="InterPro" id="IPR000001">
    <property type="entry name" value="Kringle"/>
</dbReference>
<dbReference type="Pfam" id="PF00051">
    <property type="entry name" value="Kringle"/>
    <property type="match status" value="2"/>
</dbReference>
<accession>A0A7R8XH55</accession>
<dbReference type="PANTHER" id="PTHR24261:SF7">
    <property type="entry name" value="KRINGLE DOMAIN-CONTAINING PROTEIN"/>
    <property type="match status" value="1"/>
</dbReference>
<feature type="domain" description="Kringle" evidence="4">
    <location>
        <begin position="122"/>
        <end position="201"/>
    </location>
</feature>
<dbReference type="PANTHER" id="PTHR24261">
    <property type="entry name" value="PLASMINOGEN-RELATED"/>
    <property type="match status" value="1"/>
</dbReference>
<organism evidence="5">
    <name type="scientific">Darwinula stevensoni</name>
    <dbReference type="NCBI Taxonomy" id="69355"/>
    <lineage>
        <taxon>Eukaryota</taxon>
        <taxon>Metazoa</taxon>
        <taxon>Ecdysozoa</taxon>
        <taxon>Arthropoda</taxon>
        <taxon>Crustacea</taxon>
        <taxon>Oligostraca</taxon>
        <taxon>Ostracoda</taxon>
        <taxon>Podocopa</taxon>
        <taxon>Podocopida</taxon>
        <taxon>Darwinulocopina</taxon>
        <taxon>Darwinuloidea</taxon>
        <taxon>Darwinulidae</taxon>
        <taxon>Darwinula</taxon>
    </lineage>
</organism>
<evidence type="ECO:0000313" key="5">
    <source>
        <dbReference type="EMBL" id="CAD7247680.1"/>
    </source>
</evidence>
<dbReference type="EMBL" id="CAJPEV010001536">
    <property type="protein sequence ID" value="CAG0893194.1"/>
    <property type="molecule type" value="Genomic_DNA"/>
</dbReference>
<sequence length="297" mass="34061">MIAWEYCDVNFCERQVDNGVQGHVYPECRVSEKGIEYVGTKNETKNGNTCRQWDDLLHELTCPYFVAFHYLTRTISPKNYCRNTGQLERPWCLVSDHETMWEYCDIPVFDDPNPPECKLSPSGTEYVGKLNVTISGYPCKPWLETCANKPDLCEQFGSRFSDELFGNHRFCRNPGTTLHGPLCYIDSDDGPEWEYCDVPFCPPADGKQCDIRVDGRCVSPPECKVDKKGKTYIGTKNVTRNGFQCQRWLSNFPNNQLNAINYDDSDYYYSGRREMSHWIEASTVQYSPSGQGKEVAA</sequence>
<dbReference type="PRINTS" id="PR00018">
    <property type="entry name" value="KRINGLE"/>
</dbReference>
<dbReference type="SUPFAM" id="SSF57440">
    <property type="entry name" value="Kringle-like"/>
    <property type="match status" value="3"/>
</dbReference>
<dbReference type="InterPro" id="IPR018056">
    <property type="entry name" value="Kringle_CS"/>
</dbReference>
<reference evidence="5" key="1">
    <citation type="submission" date="2020-11" db="EMBL/GenBank/DDBJ databases">
        <authorList>
            <person name="Tran Van P."/>
        </authorList>
    </citation>
    <scope>NUCLEOTIDE SEQUENCE</scope>
</reference>
<dbReference type="Gene3D" id="2.40.20.10">
    <property type="entry name" value="Plasminogen Kringle 4"/>
    <property type="match status" value="3"/>
</dbReference>
<dbReference type="EMBL" id="LR901053">
    <property type="protein sequence ID" value="CAD7247680.1"/>
    <property type="molecule type" value="Genomic_DNA"/>
</dbReference>
<evidence type="ECO:0000259" key="4">
    <source>
        <dbReference type="PROSITE" id="PS50070"/>
    </source>
</evidence>
<dbReference type="PROSITE" id="PS00021">
    <property type="entry name" value="KRINGLE_1"/>
    <property type="match status" value="1"/>
</dbReference>
<dbReference type="OrthoDB" id="1915767at2759"/>
<keyword evidence="6" id="KW-1185">Reference proteome</keyword>
<evidence type="ECO:0000313" key="6">
    <source>
        <dbReference type="Proteomes" id="UP000677054"/>
    </source>
</evidence>
<comment type="caution">
    <text evidence="3">Lacks conserved residue(s) required for the propagation of feature annotation.</text>
</comment>
<dbReference type="InterPro" id="IPR050759">
    <property type="entry name" value="Serine_protease_kringle"/>
</dbReference>
<gene>
    <name evidence="5" type="ORF">DSTB1V02_LOCUS7505</name>
</gene>
<proteinExistence type="predicted"/>
<evidence type="ECO:0000256" key="2">
    <source>
        <dbReference type="ARBA" id="ARBA00023157"/>
    </source>
</evidence>
<feature type="domain" description="Kringle" evidence="4">
    <location>
        <begin position="33"/>
        <end position="117"/>
    </location>
</feature>
<name>A0A7R8XH55_9CRUS</name>
<dbReference type="PROSITE" id="PS50070">
    <property type="entry name" value="KRINGLE_2"/>
    <property type="match status" value="2"/>
</dbReference>
<keyword evidence="1 3" id="KW-0420">Kringle</keyword>
<dbReference type="Proteomes" id="UP000677054">
    <property type="component" value="Unassembled WGS sequence"/>
</dbReference>
<evidence type="ECO:0000256" key="1">
    <source>
        <dbReference type="ARBA" id="ARBA00022572"/>
    </source>
</evidence>
<evidence type="ECO:0000256" key="3">
    <source>
        <dbReference type="PROSITE-ProRule" id="PRU00121"/>
    </source>
</evidence>
<dbReference type="SMART" id="SM00130">
    <property type="entry name" value="KR"/>
    <property type="match status" value="2"/>
</dbReference>
<dbReference type="InterPro" id="IPR038178">
    <property type="entry name" value="Kringle_sf"/>
</dbReference>